<dbReference type="AlphaFoldDB" id="A0A4R6RMH6"/>
<evidence type="ECO:0000259" key="8">
    <source>
        <dbReference type="PROSITE" id="PS50928"/>
    </source>
</evidence>
<evidence type="ECO:0000256" key="4">
    <source>
        <dbReference type="ARBA" id="ARBA00022692"/>
    </source>
</evidence>
<keyword evidence="10" id="KW-1185">Reference proteome</keyword>
<evidence type="ECO:0000313" key="10">
    <source>
        <dbReference type="Proteomes" id="UP000294547"/>
    </source>
</evidence>
<reference evidence="9 10" key="1">
    <citation type="submission" date="2019-03" db="EMBL/GenBank/DDBJ databases">
        <title>Genomic Encyclopedia of Type Strains, Phase IV (KMG-IV): sequencing the most valuable type-strain genomes for metagenomic binning, comparative biology and taxonomic classification.</title>
        <authorList>
            <person name="Goeker M."/>
        </authorList>
    </citation>
    <scope>NUCLEOTIDE SEQUENCE [LARGE SCALE GENOMIC DNA]</scope>
    <source>
        <strain evidence="9 10">DSM 102969</strain>
    </source>
</reference>
<dbReference type="Proteomes" id="UP000294547">
    <property type="component" value="Unassembled WGS sequence"/>
</dbReference>
<name>A0A4R6RMH6_9HYPH</name>
<keyword evidence="2 7" id="KW-0813">Transport</keyword>
<dbReference type="EMBL" id="SNXY01000006">
    <property type="protein sequence ID" value="TDP87227.1"/>
    <property type="molecule type" value="Genomic_DNA"/>
</dbReference>
<feature type="transmembrane region" description="Helical" evidence="7">
    <location>
        <begin position="66"/>
        <end position="90"/>
    </location>
</feature>
<keyword evidence="3" id="KW-1003">Cell membrane</keyword>
<comment type="similarity">
    <text evidence="7">Belongs to the binding-protein-dependent transport system permease family.</text>
</comment>
<evidence type="ECO:0000256" key="6">
    <source>
        <dbReference type="ARBA" id="ARBA00023136"/>
    </source>
</evidence>
<dbReference type="Pfam" id="PF00528">
    <property type="entry name" value="BPD_transp_1"/>
    <property type="match status" value="1"/>
</dbReference>
<keyword evidence="5 7" id="KW-1133">Transmembrane helix</keyword>
<feature type="transmembrane region" description="Helical" evidence="7">
    <location>
        <begin position="238"/>
        <end position="256"/>
    </location>
</feature>
<dbReference type="CDD" id="cd06261">
    <property type="entry name" value="TM_PBP2"/>
    <property type="match status" value="1"/>
</dbReference>
<evidence type="ECO:0000256" key="5">
    <source>
        <dbReference type="ARBA" id="ARBA00022989"/>
    </source>
</evidence>
<gene>
    <name evidence="9" type="ORF">EDD54_1115</name>
</gene>
<keyword evidence="6 7" id="KW-0472">Membrane</keyword>
<feature type="transmembrane region" description="Helical" evidence="7">
    <location>
        <begin position="135"/>
        <end position="156"/>
    </location>
</feature>
<feature type="transmembrane region" description="Helical" evidence="7">
    <location>
        <begin position="7"/>
        <end position="28"/>
    </location>
</feature>
<dbReference type="PANTHER" id="PTHR43744:SF12">
    <property type="entry name" value="ABC TRANSPORTER PERMEASE PROTEIN MG189-RELATED"/>
    <property type="match status" value="1"/>
</dbReference>
<feature type="domain" description="ABC transmembrane type-1" evidence="8">
    <location>
        <begin position="67"/>
        <end position="256"/>
    </location>
</feature>
<accession>A0A4R6RMH6</accession>
<comment type="caution">
    <text evidence="9">The sequence shown here is derived from an EMBL/GenBank/DDBJ whole genome shotgun (WGS) entry which is preliminary data.</text>
</comment>
<comment type="subcellular location">
    <subcellularLocation>
        <location evidence="1 7">Cell membrane</location>
        <topology evidence="1 7">Multi-pass membrane protein</topology>
    </subcellularLocation>
</comment>
<dbReference type="InterPro" id="IPR000515">
    <property type="entry name" value="MetI-like"/>
</dbReference>
<sequence length="271" mass="30304">MTATRLLRYPFVALVLAAFALPPVWLLLSSLKPELEIFAWPPTVLPSAPTLDNFRKAWLQDHFAGFFLNSTFVAAVSSAISVAISVMAGYALAKFRFAGDTFFFLLIMSALMIPLQIILIPIFLVLRDLHLLNTLWGVILAPAATPTGVLIMRQYIRGIPDSLLEAARMDGTSEWRILWRIVVPLSLPAIATLTAFSFVARWNDFLWPFLVINDRSQWTVQLAIASNVGQWDINWPRLLAMSVLSVIPTFALFVTLQRFFMSGMMAGATKE</sequence>
<dbReference type="GO" id="GO:0055085">
    <property type="term" value="P:transmembrane transport"/>
    <property type="evidence" value="ECO:0007669"/>
    <property type="project" value="InterPro"/>
</dbReference>
<evidence type="ECO:0000256" key="7">
    <source>
        <dbReference type="RuleBase" id="RU363032"/>
    </source>
</evidence>
<evidence type="ECO:0000256" key="2">
    <source>
        <dbReference type="ARBA" id="ARBA00022448"/>
    </source>
</evidence>
<dbReference type="SUPFAM" id="SSF161098">
    <property type="entry name" value="MetI-like"/>
    <property type="match status" value="1"/>
</dbReference>
<feature type="transmembrane region" description="Helical" evidence="7">
    <location>
        <begin position="177"/>
        <end position="200"/>
    </location>
</feature>
<proteinExistence type="inferred from homology"/>
<evidence type="ECO:0000256" key="3">
    <source>
        <dbReference type="ARBA" id="ARBA00022475"/>
    </source>
</evidence>
<keyword evidence="4 7" id="KW-0812">Transmembrane</keyword>
<protein>
    <submittedName>
        <fullName evidence="9">Carbohydrate ABC transporter membrane protein 2 (CUT1 family)</fullName>
    </submittedName>
</protein>
<dbReference type="PANTHER" id="PTHR43744">
    <property type="entry name" value="ABC TRANSPORTER PERMEASE PROTEIN MG189-RELATED-RELATED"/>
    <property type="match status" value="1"/>
</dbReference>
<evidence type="ECO:0000313" key="9">
    <source>
        <dbReference type="EMBL" id="TDP87227.1"/>
    </source>
</evidence>
<dbReference type="Gene3D" id="1.10.3720.10">
    <property type="entry name" value="MetI-like"/>
    <property type="match status" value="1"/>
</dbReference>
<dbReference type="RefSeq" id="WP_126535804.1">
    <property type="nucleotide sequence ID" value="NZ_BSPM01000008.1"/>
</dbReference>
<organism evidence="9 10">
    <name type="scientific">Oharaeibacter diazotrophicus</name>
    <dbReference type="NCBI Taxonomy" id="1920512"/>
    <lineage>
        <taxon>Bacteria</taxon>
        <taxon>Pseudomonadati</taxon>
        <taxon>Pseudomonadota</taxon>
        <taxon>Alphaproteobacteria</taxon>
        <taxon>Hyphomicrobiales</taxon>
        <taxon>Pleomorphomonadaceae</taxon>
        <taxon>Oharaeibacter</taxon>
    </lineage>
</organism>
<feature type="transmembrane region" description="Helical" evidence="7">
    <location>
        <begin position="102"/>
        <end position="123"/>
    </location>
</feature>
<dbReference type="InterPro" id="IPR035906">
    <property type="entry name" value="MetI-like_sf"/>
</dbReference>
<dbReference type="PROSITE" id="PS50928">
    <property type="entry name" value="ABC_TM1"/>
    <property type="match status" value="1"/>
</dbReference>
<dbReference type="GO" id="GO:0005886">
    <property type="term" value="C:plasma membrane"/>
    <property type="evidence" value="ECO:0007669"/>
    <property type="project" value="UniProtKB-SubCell"/>
</dbReference>
<dbReference type="OrthoDB" id="9815445at2"/>
<evidence type="ECO:0000256" key="1">
    <source>
        <dbReference type="ARBA" id="ARBA00004651"/>
    </source>
</evidence>